<sequence length="300" mass="32822">MSSSPTSSPYQSSVETTDWDLEDFDEQTEYATSPGEDMEAFADDEKCADEAERLDTHGYGRDVLIDGLVLYSINLRRSSSRKDSLGRFIRGDDSRTPAIIAVQDVSNINCFSRLANYNAWMPGLGTFTEDDYDLAVKQRSRVNMTCLAKSVCNVAAHVVNSAAQALAAEGAPTHTTDTLRRAFKCICTAQETLSDPTMDSYHDIKNAVSSAIGGIGDALKTIPDAQDATPSIQTPLFDALERLSTNRRCLTGVQRGLSSEPSNGPIRPEDRLRAVGFYVHESIPTSDWRVETCTGDNEDI</sequence>
<organism evidence="2 3">
    <name type="scientific">Fusarium austroafricanum</name>
    <dbReference type="NCBI Taxonomy" id="2364996"/>
    <lineage>
        <taxon>Eukaryota</taxon>
        <taxon>Fungi</taxon>
        <taxon>Dikarya</taxon>
        <taxon>Ascomycota</taxon>
        <taxon>Pezizomycotina</taxon>
        <taxon>Sordariomycetes</taxon>
        <taxon>Hypocreomycetidae</taxon>
        <taxon>Hypocreales</taxon>
        <taxon>Nectriaceae</taxon>
        <taxon>Fusarium</taxon>
        <taxon>Fusarium concolor species complex</taxon>
    </lineage>
</organism>
<dbReference type="EMBL" id="JAADJG010001291">
    <property type="protein sequence ID" value="KAF4418912.1"/>
    <property type="molecule type" value="Genomic_DNA"/>
</dbReference>
<keyword evidence="3" id="KW-1185">Reference proteome</keyword>
<proteinExistence type="predicted"/>
<protein>
    <submittedName>
        <fullName evidence="2">Uncharacterized protein</fullName>
    </submittedName>
</protein>
<comment type="caution">
    <text evidence="2">The sequence shown here is derived from an EMBL/GenBank/DDBJ whole genome shotgun (WGS) entry which is preliminary data.</text>
</comment>
<feature type="non-terminal residue" evidence="2">
    <location>
        <position position="300"/>
    </location>
</feature>
<feature type="compositionally biased region" description="Low complexity" evidence="1">
    <location>
        <begin position="1"/>
        <end position="13"/>
    </location>
</feature>
<reference evidence="2" key="1">
    <citation type="submission" date="2020-01" db="EMBL/GenBank/DDBJ databases">
        <title>Identification and distribution of gene clusters putatively required for synthesis of sphingolipid metabolism inhibitors in phylogenetically diverse species of the filamentous fungus Fusarium.</title>
        <authorList>
            <person name="Kim H.-S."/>
            <person name="Busman M."/>
            <person name="Brown D.W."/>
            <person name="Divon H."/>
            <person name="Uhlig S."/>
            <person name="Proctor R.H."/>
        </authorList>
    </citation>
    <scope>NUCLEOTIDE SEQUENCE</scope>
    <source>
        <strain evidence="2">NRRL 53441</strain>
    </source>
</reference>
<dbReference type="OrthoDB" id="5094826at2759"/>
<evidence type="ECO:0000313" key="3">
    <source>
        <dbReference type="Proteomes" id="UP000605986"/>
    </source>
</evidence>
<dbReference type="AlphaFoldDB" id="A0A8H4NFN7"/>
<feature type="compositionally biased region" description="Acidic residues" evidence="1">
    <location>
        <begin position="17"/>
        <end position="28"/>
    </location>
</feature>
<evidence type="ECO:0000313" key="2">
    <source>
        <dbReference type="EMBL" id="KAF4418912.1"/>
    </source>
</evidence>
<evidence type="ECO:0000256" key="1">
    <source>
        <dbReference type="SAM" id="MobiDB-lite"/>
    </source>
</evidence>
<gene>
    <name evidence="2" type="ORF">F53441_14451</name>
</gene>
<feature type="region of interest" description="Disordered" evidence="1">
    <location>
        <begin position="1"/>
        <end position="39"/>
    </location>
</feature>
<dbReference type="Proteomes" id="UP000605986">
    <property type="component" value="Unassembled WGS sequence"/>
</dbReference>
<name>A0A8H4NFN7_9HYPO</name>
<accession>A0A8H4NFN7</accession>